<feature type="region of interest" description="Disordered" evidence="1">
    <location>
        <begin position="113"/>
        <end position="134"/>
    </location>
</feature>
<protein>
    <submittedName>
        <fullName evidence="2">Uncharacterized protein</fullName>
    </submittedName>
</protein>
<dbReference type="EMBL" id="LT554318">
    <property type="protein sequence ID" value="SAM03964.1"/>
    <property type="molecule type" value="Genomic_DNA"/>
</dbReference>
<organism evidence="2">
    <name type="scientific">Absidia glauca</name>
    <name type="common">Pin mould</name>
    <dbReference type="NCBI Taxonomy" id="4829"/>
    <lineage>
        <taxon>Eukaryota</taxon>
        <taxon>Fungi</taxon>
        <taxon>Fungi incertae sedis</taxon>
        <taxon>Mucoromycota</taxon>
        <taxon>Mucoromycotina</taxon>
        <taxon>Mucoromycetes</taxon>
        <taxon>Mucorales</taxon>
        <taxon>Cunninghamellaceae</taxon>
        <taxon>Absidia</taxon>
    </lineage>
</organism>
<evidence type="ECO:0000313" key="2">
    <source>
        <dbReference type="EMBL" id="SAM03964.1"/>
    </source>
</evidence>
<keyword evidence="3" id="KW-1185">Reference proteome</keyword>
<dbReference type="Proteomes" id="UP000078561">
    <property type="component" value="Unassembled WGS sequence"/>
</dbReference>
<sequence length="134" mass="14756">MKRLEAIHTSLFDDLVIVLGKMVQGLVKPGASFFDDFGSGFDGDVVRLDIDVDDGDDRSAPVEEFSFFLIFPPFDSPLSLQSLYGVTTSKPIILPCQSRLGFVCQARVDSNCRPSRQGESSVSSVEEEEMPFIV</sequence>
<reference evidence="2" key="1">
    <citation type="submission" date="2016-04" db="EMBL/GenBank/DDBJ databases">
        <authorList>
            <person name="Evans L.H."/>
            <person name="Alamgir A."/>
            <person name="Owens N."/>
            <person name="Weber N.D."/>
            <person name="Virtaneva K."/>
            <person name="Barbian K."/>
            <person name="Babar A."/>
            <person name="Rosenke K."/>
        </authorList>
    </citation>
    <scope>NUCLEOTIDE SEQUENCE [LARGE SCALE GENOMIC DNA]</scope>
    <source>
        <strain evidence="2">CBS 101.48</strain>
    </source>
</reference>
<gene>
    <name evidence="2" type="primary">ABSGL_09820.1 scaffold 11641</name>
</gene>
<proteinExistence type="predicted"/>
<feature type="compositionally biased region" description="Acidic residues" evidence="1">
    <location>
        <begin position="125"/>
        <end position="134"/>
    </location>
</feature>
<accession>A0A163JWH7</accession>
<evidence type="ECO:0000313" key="3">
    <source>
        <dbReference type="Proteomes" id="UP000078561"/>
    </source>
</evidence>
<evidence type="ECO:0000256" key="1">
    <source>
        <dbReference type="SAM" id="MobiDB-lite"/>
    </source>
</evidence>
<dbReference type="AlphaFoldDB" id="A0A163JWH7"/>
<name>A0A163JWH7_ABSGL</name>
<dbReference type="InParanoid" id="A0A163JWH7"/>